<evidence type="ECO:0000259" key="5">
    <source>
        <dbReference type="PROSITE" id="PS50893"/>
    </source>
</evidence>
<gene>
    <name evidence="6" type="ORF">D7V94_12675</name>
</gene>
<evidence type="ECO:0000256" key="3">
    <source>
        <dbReference type="ARBA" id="ARBA00022741"/>
    </source>
</evidence>
<dbReference type="InterPro" id="IPR003593">
    <property type="entry name" value="AAA+_ATPase"/>
</dbReference>
<dbReference type="Pfam" id="PF00005">
    <property type="entry name" value="ABC_tran"/>
    <property type="match status" value="1"/>
</dbReference>
<proteinExistence type="inferred from homology"/>
<keyword evidence="2" id="KW-0813">Transport</keyword>
<dbReference type="GO" id="GO:0005524">
    <property type="term" value="F:ATP binding"/>
    <property type="evidence" value="ECO:0007669"/>
    <property type="project" value="UniProtKB-KW"/>
</dbReference>
<dbReference type="SUPFAM" id="SSF52540">
    <property type="entry name" value="P-loop containing nucleoside triphosphate hydrolases"/>
    <property type="match status" value="1"/>
</dbReference>
<accession>A0A3A9AH72</accession>
<evidence type="ECO:0000256" key="1">
    <source>
        <dbReference type="ARBA" id="ARBA00005417"/>
    </source>
</evidence>
<name>A0A3A9AH72_9FIRM</name>
<dbReference type="AlphaFoldDB" id="A0A3A9AH72"/>
<evidence type="ECO:0000313" key="7">
    <source>
        <dbReference type="Proteomes" id="UP000280696"/>
    </source>
</evidence>
<dbReference type="PANTHER" id="PTHR43335:SF4">
    <property type="entry name" value="ABC TRANSPORTER, ATP-BINDING PROTEIN"/>
    <property type="match status" value="1"/>
</dbReference>
<dbReference type="RefSeq" id="WP_120470520.1">
    <property type="nucleotide sequence ID" value="NZ_CATAJS010000077.1"/>
</dbReference>
<dbReference type="InterPro" id="IPR003439">
    <property type="entry name" value="ABC_transporter-like_ATP-bd"/>
</dbReference>
<dbReference type="Proteomes" id="UP000280696">
    <property type="component" value="Unassembled WGS sequence"/>
</dbReference>
<dbReference type="EMBL" id="RAYQ01000013">
    <property type="protein sequence ID" value="RKI90737.1"/>
    <property type="molecule type" value="Genomic_DNA"/>
</dbReference>
<evidence type="ECO:0000313" key="6">
    <source>
        <dbReference type="EMBL" id="RKI90737.1"/>
    </source>
</evidence>
<dbReference type="Gene3D" id="3.40.50.300">
    <property type="entry name" value="P-loop containing nucleotide triphosphate hydrolases"/>
    <property type="match status" value="1"/>
</dbReference>
<protein>
    <submittedName>
        <fullName evidence="6">ABC transporter ATP-binding protein</fullName>
    </submittedName>
</protein>
<feature type="domain" description="ABC transporter" evidence="5">
    <location>
        <begin position="2"/>
        <end position="231"/>
    </location>
</feature>
<organism evidence="6 7">
    <name type="scientific">Parablautia intestinalis</name>
    <dbReference type="NCBI Taxonomy" id="2320100"/>
    <lineage>
        <taxon>Bacteria</taxon>
        <taxon>Bacillati</taxon>
        <taxon>Bacillota</taxon>
        <taxon>Clostridia</taxon>
        <taxon>Lachnospirales</taxon>
        <taxon>Lachnospiraceae</taxon>
        <taxon>Parablautia</taxon>
    </lineage>
</organism>
<keyword evidence="4 6" id="KW-0067">ATP-binding</keyword>
<dbReference type="SMART" id="SM00382">
    <property type="entry name" value="AAA"/>
    <property type="match status" value="1"/>
</dbReference>
<dbReference type="OrthoDB" id="9775135at2"/>
<sequence>MIKVEHLTKRYGNFTAVNDLSFEIEEGHVYGFLGPNGAGKSTTMNIMTGCLSATEGHVRIGGHDIFDEPDKAKKLMGYLPEQPPLYMNETPLEYLKFVGEAKGIKGRELAGQIKTVVERTRLEDVQNRLISKLSKGYRQRVGIAQALLGNPGVIILDEPTVGLDPIQIIEIRDLIKQLGQEHTVILSSHILSEVQAICEKVLIIVRGKLAAFDEPGNLEKLLTASNTVSFVAEAKVWEIEEILQEIEAVSDWQIKNPEDGRVRVDVRIDSGEANDICRSIFLAFAEKKRALLELTKKGANLEDVFIELTEGESEVAD</sequence>
<dbReference type="PROSITE" id="PS50893">
    <property type="entry name" value="ABC_TRANSPORTER_2"/>
    <property type="match status" value="1"/>
</dbReference>
<comment type="similarity">
    <text evidence="1">Belongs to the ABC transporter superfamily.</text>
</comment>
<evidence type="ECO:0000256" key="4">
    <source>
        <dbReference type="ARBA" id="ARBA00022840"/>
    </source>
</evidence>
<keyword evidence="3" id="KW-0547">Nucleotide-binding</keyword>
<keyword evidence="7" id="KW-1185">Reference proteome</keyword>
<dbReference type="GO" id="GO:0016887">
    <property type="term" value="F:ATP hydrolysis activity"/>
    <property type="evidence" value="ECO:0007669"/>
    <property type="project" value="InterPro"/>
</dbReference>
<reference evidence="6 7" key="1">
    <citation type="submission" date="2018-09" db="EMBL/GenBank/DDBJ databases">
        <title>Murine metabolic-syndrome-specific gut microbial biobank.</title>
        <authorList>
            <person name="Liu C."/>
        </authorList>
    </citation>
    <scope>NUCLEOTIDE SEQUENCE [LARGE SCALE GENOMIC DNA]</scope>
    <source>
        <strain evidence="6 7">0.1xD8-82</strain>
    </source>
</reference>
<dbReference type="PANTHER" id="PTHR43335">
    <property type="entry name" value="ABC TRANSPORTER, ATP-BINDING PROTEIN"/>
    <property type="match status" value="1"/>
</dbReference>
<evidence type="ECO:0000256" key="2">
    <source>
        <dbReference type="ARBA" id="ARBA00022448"/>
    </source>
</evidence>
<dbReference type="InterPro" id="IPR027417">
    <property type="entry name" value="P-loop_NTPase"/>
</dbReference>
<comment type="caution">
    <text evidence="6">The sequence shown here is derived from an EMBL/GenBank/DDBJ whole genome shotgun (WGS) entry which is preliminary data.</text>
</comment>
<dbReference type="CDD" id="cd03230">
    <property type="entry name" value="ABC_DR_subfamily_A"/>
    <property type="match status" value="1"/>
</dbReference>